<dbReference type="PANTHER" id="PTHR18895:SF74">
    <property type="entry name" value="MTRF1L RELEASE FACTOR GLUTAMINE METHYLTRANSFERASE"/>
    <property type="match status" value="1"/>
</dbReference>
<dbReference type="OrthoDB" id="269872at2759"/>
<organism evidence="1 2">
    <name type="scientific">Venturia effusa</name>
    <dbReference type="NCBI Taxonomy" id="50376"/>
    <lineage>
        <taxon>Eukaryota</taxon>
        <taxon>Fungi</taxon>
        <taxon>Dikarya</taxon>
        <taxon>Ascomycota</taxon>
        <taxon>Pezizomycotina</taxon>
        <taxon>Dothideomycetes</taxon>
        <taxon>Pleosporomycetidae</taxon>
        <taxon>Venturiales</taxon>
        <taxon>Venturiaceae</taxon>
        <taxon>Venturia</taxon>
    </lineage>
</organism>
<dbReference type="EMBL" id="CP042200">
    <property type="protein sequence ID" value="QDS77078.1"/>
    <property type="molecule type" value="Genomic_DNA"/>
</dbReference>
<keyword evidence="2" id="KW-1185">Reference proteome</keyword>
<dbReference type="STRING" id="50376.A0A517LN58"/>
<proteinExistence type="predicted"/>
<dbReference type="GO" id="GO:0032259">
    <property type="term" value="P:methylation"/>
    <property type="evidence" value="ECO:0007669"/>
    <property type="project" value="InterPro"/>
</dbReference>
<sequence length="391" mass="44830">MPRLVHRILRSVAKENPLLPLLLRTCRDLPSARRELQWLTEHAIRPPKYKGTRTRKEWWPILLKYCKDRGRGKPLQYILGSEWFGPIELVCKPNVLIPRQETAAAISYLIETVQVRAQFDPKGNGFRILDLCTGTGCIPLLLAHELARNSTASSSKLGSVLGADLSIHAWRLAWRNWRKQFISHQNLQRGLQSEHRHYQQELVKVDFVRADVMSEPSSPTPRHDAEAKRPDYVPDLWTALKRSGQGTEWDILICNPPYISPNNYNTTTSRSVRNFEPKLALVPPTLNLDLTDEQQGDLFYPRLLHLADEFKSRMLLMEVADLAQAERVAAMAQKRACWSGVEIWCDQPGMPMRMSHLCDIPILGQGHGRSVFCWREMEMRSVTPSSSQQAR</sequence>
<dbReference type="PANTHER" id="PTHR18895">
    <property type="entry name" value="HEMK METHYLTRANSFERASE"/>
    <property type="match status" value="1"/>
</dbReference>
<reference evidence="1 2" key="1">
    <citation type="submission" date="2019-07" db="EMBL/GenBank/DDBJ databases">
        <title>Finished genome of Venturia effusa.</title>
        <authorList>
            <person name="Young C.A."/>
            <person name="Cox M.P."/>
            <person name="Ganley A.R.D."/>
            <person name="David W.J."/>
        </authorList>
    </citation>
    <scope>NUCLEOTIDE SEQUENCE [LARGE SCALE GENOMIC DNA]</scope>
    <source>
        <strain evidence="2">albino</strain>
    </source>
</reference>
<dbReference type="PROSITE" id="PS00092">
    <property type="entry name" value="N6_MTASE"/>
    <property type="match status" value="1"/>
</dbReference>
<dbReference type="Gene3D" id="3.40.50.150">
    <property type="entry name" value="Vaccinia Virus protein VP39"/>
    <property type="match status" value="1"/>
</dbReference>
<accession>A0A517LN58</accession>
<protein>
    <recommendedName>
        <fullName evidence="3">S-adenosyl-L-methionine-dependent methyltransferase</fullName>
    </recommendedName>
</protein>
<dbReference type="InterPro" id="IPR002052">
    <property type="entry name" value="DNA_methylase_N6_adenine_CS"/>
</dbReference>
<dbReference type="GO" id="GO:0003676">
    <property type="term" value="F:nucleic acid binding"/>
    <property type="evidence" value="ECO:0007669"/>
    <property type="project" value="InterPro"/>
</dbReference>
<dbReference type="AlphaFoldDB" id="A0A517LN58"/>
<gene>
    <name evidence="1" type="ORF">FKW77_007346</name>
</gene>
<dbReference type="Proteomes" id="UP000316270">
    <property type="component" value="Chromosome 16"/>
</dbReference>
<evidence type="ECO:0000313" key="2">
    <source>
        <dbReference type="Proteomes" id="UP000316270"/>
    </source>
</evidence>
<evidence type="ECO:0008006" key="3">
    <source>
        <dbReference type="Google" id="ProtNLM"/>
    </source>
</evidence>
<dbReference type="InterPro" id="IPR029063">
    <property type="entry name" value="SAM-dependent_MTases_sf"/>
</dbReference>
<dbReference type="GO" id="GO:0005739">
    <property type="term" value="C:mitochondrion"/>
    <property type="evidence" value="ECO:0007669"/>
    <property type="project" value="TreeGrafter"/>
</dbReference>
<dbReference type="InterPro" id="IPR050320">
    <property type="entry name" value="N5-glutamine_MTase"/>
</dbReference>
<dbReference type="SUPFAM" id="SSF53335">
    <property type="entry name" value="S-adenosyl-L-methionine-dependent methyltransferases"/>
    <property type="match status" value="1"/>
</dbReference>
<dbReference type="GO" id="GO:0008168">
    <property type="term" value="F:methyltransferase activity"/>
    <property type="evidence" value="ECO:0007669"/>
    <property type="project" value="InterPro"/>
</dbReference>
<evidence type="ECO:0000313" key="1">
    <source>
        <dbReference type="EMBL" id="QDS77078.1"/>
    </source>
</evidence>
<name>A0A517LN58_9PEZI</name>